<gene>
    <name evidence="5" type="ORF">MB27_01540</name>
</gene>
<organism evidence="5 6">
    <name type="scientific">Actinoplanes utahensis</name>
    <dbReference type="NCBI Taxonomy" id="1869"/>
    <lineage>
        <taxon>Bacteria</taxon>
        <taxon>Bacillati</taxon>
        <taxon>Actinomycetota</taxon>
        <taxon>Actinomycetes</taxon>
        <taxon>Micromonosporales</taxon>
        <taxon>Micromonosporaceae</taxon>
        <taxon>Actinoplanes</taxon>
    </lineage>
</organism>
<proteinExistence type="predicted"/>
<comment type="PTM">
    <text evidence="1">The conversion to 3-oxoalanine (also known as C-formylglycine, FGly), of a serine or cysteine residue in prokaryotes and of a cysteine residue in eukaryotes, is critical for catalytic activity.</text>
</comment>
<dbReference type="InterPro" id="IPR017850">
    <property type="entry name" value="Alkaline_phosphatase_core_sf"/>
</dbReference>
<comment type="caution">
    <text evidence="5">The sequence shown here is derived from an EMBL/GenBank/DDBJ whole genome shotgun (WGS) entry which is preliminary data.</text>
</comment>
<accession>A0A0A6UTZ3</accession>
<dbReference type="PROSITE" id="PS51257">
    <property type="entry name" value="PROKAR_LIPOPROTEIN"/>
    <property type="match status" value="1"/>
</dbReference>
<dbReference type="Pfam" id="PF00884">
    <property type="entry name" value="Sulfatase"/>
    <property type="match status" value="1"/>
</dbReference>
<feature type="signal peptide" evidence="3">
    <location>
        <begin position="1"/>
        <end position="25"/>
    </location>
</feature>
<dbReference type="eggNOG" id="COG3119">
    <property type="taxonomic scope" value="Bacteria"/>
</dbReference>
<evidence type="ECO:0000256" key="3">
    <source>
        <dbReference type="SAM" id="SignalP"/>
    </source>
</evidence>
<dbReference type="GO" id="GO:0030203">
    <property type="term" value="P:glycosaminoglycan metabolic process"/>
    <property type="evidence" value="ECO:0007669"/>
    <property type="project" value="InterPro"/>
</dbReference>
<evidence type="ECO:0000313" key="5">
    <source>
        <dbReference type="EMBL" id="KHD78831.1"/>
    </source>
</evidence>
<evidence type="ECO:0000313" key="6">
    <source>
        <dbReference type="Proteomes" id="UP000054537"/>
    </source>
</evidence>
<dbReference type="CDD" id="cd16147">
    <property type="entry name" value="G6S"/>
    <property type="match status" value="1"/>
</dbReference>
<dbReference type="PANTHER" id="PTHR43108:SF8">
    <property type="entry name" value="SD21168P"/>
    <property type="match status" value="1"/>
</dbReference>
<sequence length="524" mass="56916">MESSRRMSFRTLRHTAAVIASLLVAAGCSTGSGPRGSAAEAHPAPGTSSTPPVTASASVPTESSVVKPNIVFVLTDDFSMNLVQYMPNVRRLQQEGTTFTNYTVTDSLCCPSRASILKGQFPHNTGIIKNHGSDGGFLLFNSRGQEKTTIGTDLQAAGYRTAFLGKYLNEYQPRLTMGTGKPYVPPGWDQWWVSGDAYKNFDYLINDNGRVVRYGKQPKDYLTDVMTAKATGFIKAGAASGKPFMIELSTYAPHLPFTPAPRDATLFPGLTAPRTPAWDRVPENSAWLAAKPRLTPAQIAAIDRYHRLRAQSVQSVDRMVGTVRDTLVKAGIADQTMVVFTSDNGYHMGEYSLPAGKQTAFDTDVNVPLIVAGPGVQAGREVPHIVENIDFRPTFSEWAGAPAPTESDGRSFVPLLSGALPADWRTAALVEHHDPASDPKDPDYEKDSINVPPSYDALRSETFTYIEYVDGKAEYFDRVADPYMLKNVVGTLTPERLAELRGALRGLATCVGPDACWTAGRALR</sequence>
<protein>
    <submittedName>
        <fullName evidence="5">Sulfatase</fullName>
    </submittedName>
</protein>
<feature type="compositionally biased region" description="Low complexity" evidence="2">
    <location>
        <begin position="43"/>
        <end position="60"/>
    </location>
</feature>
<feature type="chain" id="PRO_5039361174" evidence="3">
    <location>
        <begin position="26"/>
        <end position="524"/>
    </location>
</feature>
<dbReference type="GO" id="GO:0008449">
    <property type="term" value="F:N-acetylglucosamine-6-sulfatase activity"/>
    <property type="evidence" value="ECO:0007669"/>
    <property type="project" value="InterPro"/>
</dbReference>
<dbReference type="SUPFAM" id="SSF53649">
    <property type="entry name" value="Alkaline phosphatase-like"/>
    <property type="match status" value="1"/>
</dbReference>
<keyword evidence="3" id="KW-0732">Signal</keyword>
<name>A0A0A6UTZ3_ACTUT</name>
<evidence type="ECO:0000256" key="2">
    <source>
        <dbReference type="SAM" id="MobiDB-lite"/>
    </source>
</evidence>
<reference evidence="5 6" key="1">
    <citation type="submission" date="2014-10" db="EMBL/GenBank/DDBJ databases">
        <title>Draft genome sequence of Actinoplanes utahensis NRRL 12052.</title>
        <authorList>
            <person name="Velasco-Bucheli B."/>
            <person name="del Cerro C."/>
            <person name="Hormigo D."/>
            <person name="Garcia J.L."/>
            <person name="Acebal C."/>
            <person name="Arroyo M."/>
            <person name="de la Mata I."/>
        </authorList>
    </citation>
    <scope>NUCLEOTIDE SEQUENCE [LARGE SCALE GENOMIC DNA]</scope>
    <source>
        <strain evidence="5 6">NRRL 12052</strain>
    </source>
</reference>
<dbReference type="Gene3D" id="3.40.720.10">
    <property type="entry name" value="Alkaline Phosphatase, subunit A"/>
    <property type="match status" value="1"/>
</dbReference>
<dbReference type="Proteomes" id="UP000054537">
    <property type="component" value="Unassembled WGS sequence"/>
</dbReference>
<dbReference type="PANTHER" id="PTHR43108">
    <property type="entry name" value="N-ACETYLGLUCOSAMINE-6-SULFATASE FAMILY MEMBER"/>
    <property type="match status" value="1"/>
</dbReference>
<keyword evidence="6" id="KW-1185">Reference proteome</keyword>
<dbReference type="PIRSF" id="PIRSF036666">
    <property type="entry name" value="G6S"/>
    <property type="match status" value="1"/>
</dbReference>
<dbReference type="InterPro" id="IPR000917">
    <property type="entry name" value="Sulfatase_N"/>
</dbReference>
<evidence type="ECO:0000259" key="4">
    <source>
        <dbReference type="Pfam" id="PF00884"/>
    </source>
</evidence>
<dbReference type="EMBL" id="JRTT01000002">
    <property type="protein sequence ID" value="KHD78831.1"/>
    <property type="molecule type" value="Genomic_DNA"/>
</dbReference>
<feature type="domain" description="Sulfatase N-terminal" evidence="4">
    <location>
        <begin position="68"/>
        <end position="401"/>
    </location>
</feature>
<feature type="region of interest" description="Disordered" evidence="2">
    <location>
        <begin position="33"/>
        <end position="60"/>
    </location>
</feature>
<feature type="modified residue" description="3-oxoalanine (Cys)" evidence="1">
    <location>
        <position position="109"/>
    </location>
</feature>
<dbReference type="STRING" id="1869.MB27_01540"/>
<evidence type="ECO:0000256" key="1">
    <source>
        <dbReference type="PIRSR" id="PIRSR036666-50"/>
    </source>
</evidence>
<dbReference type="AlphaFoldDB" id="A0A0A6UTZ3"/>
<dbReference type="InterPro" id="IPR012251">
    <property type="entry name" value="GlcNAc_6-SO4ase"/>
</dbReference>